<dbReference type="AlphaFoldDB" id="A0AAD9Q2E4"/>
<proteinExistence type="predicted"/>
<organism evidence="2 3">
    <name type="scientific">Acropora cervicornis</name>
    <name type="common">Staghorn coral</name>
    <dbReference type="NCBI Taxonomy" id="6130"/>
    <lineage>
        <taxon>Eukaryota</taxon>
        <taxon>Metazoa</taxon>
        <taxon>Cnidaria</taxon>
        <taxon>Anthozoa</taxon>
        <taxon>Hexacorallia</taxon>
        <taxon>Scleractinia</taxon>
        <taxon>Astrocoeniina</taxon>
        <taxon>Acroporidae</taxon>
        <taxon>Acropora</taxon>
    </lineage>
</organism>
<accession>A0AAD9Q2E4</accession>
<feature type="region of interest" description="Disordered" evidence="1">
    <location>
        <begin position="1"/>
        <end position="23"/>
    </location>
</feature>
<feature type="compositionally biased region" description="Basic and acidic residues" evidence="1">
    <location>
        <begin position="1"/>
        <end position="10"/>
    </location>
</feature>
<evidence type="ECO:0000256" key="1">
    <source>
        <dbReference type="SAM" id="MobiDB-lite"/>
    </source>
</evidence>
<dbReference type="EMBL" id="JARQWQ010000077">
    <property type="protein sequence ID" value="KAK2553454.1"/>
    <property type="molecule type" value="Genomic_DNA"/>
</dbReference>
<evidence type="ECO:0000313" key="2">
    <source>
        <dbReference type="EMBL" id="KAK2553454.1"/>
    </source>
</evidence>
<comment type="caution">
    <text evidence="2">The sequence shown here is derived from an EMBL/GenBank/DDBJ whole genome shotgun (WGS) entry which is preliminary data.</text>
</comment>
<protein>
    <submittedName>
        <fullName evidence="2">Uncharacterized protein</fullName>
    </submittedName>
</protein>
<name>A0AAD9Q2E4_ACRCE</name>
<reference evidence="2" key="1">
    <citation type="journal article" date="2023" name="G3 (Bethesda)">
        <title>Whole genome assembly and annotation of the endangered Caribbean coral Acropora cervicornis.</title>
        <authorList>
            <person name="Selwyn J.D."/>
            <person name="Vollmer S.V."/>
        </authorList>
    </citation>
    <scope>NUCLEOTIDE SEQUENCE</scope>
    <source>
        <strain evidence="2">K2</strain>
    </source>
</reference>
<gene>
    <name evidence="2" type="ORF">P5673_025213</name>
</gene>
<dbReference type="Proteomes" id="UP001249851">
    <property type="component" value="Unassembled WGS sequence"/>
</dbReference>
<reference evidence="2" key="2">
    <citation type="journal article" date="2023" name="Science">
        <title>Genomic signatures of disease resistance in endangered staghorn corals.</title>
        <authorList>
            <person name="Vollmer S.V."/>
            <person name="Selwyn J.D."/>
            <person name="Despard B.A."/>
            <person name="Roesel C.L."/>
        </authorList>
    </citation>
    <scope>NUCLEOTIDE SEQUENCE</scope>
    <source>
        <strain evidence="2">K2</strain>
    </source>
</reference>
<evidence type="ECO:0000313" key="3">
    <source>
        <dbReference type="Proteomes" id="UP001249851"/>
    </source>
</evidence>
<keyword evidence="3" id="KW-1185">Reference proteome</keyword>
<sequence>MTGKDNKSNGDEDIDVGLVGPDNDERVYNNESEMSRFLPTNVNGKKKKISLMRTYNAILHNAGDKIAEAFAVKLDHIDGRKVYRFASHPRFEYWAYNMLQNPSEYLTSQFITREQVTNGTTRSGQKLNIPLFKTASGQRTFYYRIIGLWNNLEPFLNSSRSVEVFYLNE</sequence>